<keyword evidence="4" id="KW-1185">Reference proteome</keyword>
<evidence type="ECO:0008006" key="5">
    <source>
        <dbReference type="Google" id="ProtNLM"/>
    </source>
</evidence>
<evidence type="ECO:0000313" key="3">
    <source>
        <dbReference type="EMBL" id="CAL1714630.1"/>
    </source>
</evidence>
<feature type="compositionally biased region" description="Basic and acidic residues" evidence="2">
    <location>
        <begin position="209"/>
        <end position="221"/>
    </location>
</feature>
<name>A0ABP1E3W0_9APHY</name>
<proteinExistence type="predicted"/>
<evidence type="ECO:0000256" key="2">
    <source>
        <dbReference type="SAM" id="MobiDB-lite"/>
    </source>
</evidence>
<keyword evidence="1" id="KW-0175">Coiled coil</keyword>
<dbReference type="EMBL" id="OZ037951">
    <property type="protein sequence ID" value="CAL1714630.1"/>
    <property type="molecule type" value="Genomic_DNA"/>
</dbReference>
<sequence length="617" mass="69727">MATCFMHVELGHVKALQSRPRATNTNKDVKLSRPTYAQLVFKAVAQLARTMAGGPGRIEFENIITLLAMYLEQLGMSAPKDIEKMCRQALSKWIDKKYIATHGDITSDGFVFTMDGRGVDLSIRVKLLKKGRRSSKRSLVAYCRNVAVFTGPTERMTGDAKTQKIARLERQVRSLEAGLPPTQPSTWGASLATIPDTNEDVEMEDDGSETEREEQVHEDPRGSVVEEPVQLDRVHDPAKHVSLRANFPSAASSGSTVAARSYPSPTSPEDGRAGTDGSPPTPCPRSRLLLSNRSFVSDHHHDEAAGPSSRHFFSAASSSSGSSGGRRDARVVDEADNVFQSFGSPVPLQHEDTFDFTDEIQAHHTRQLRTRDTRLEELQAKYNATRRELTALEERYESEVTKRALCEDNIETLQKKVQALERSRSQYAESYRKLRGQLEQERDVGMQNRRALRCKIQALEEKQRHLNDEISTLRQSEATMRKRLVDTIAALRISDELLHNMKKLVDELQSKVRELEGKGKDLEYERHQRRMAAWRLKTKQREVEILQKRVDEVETSDKEKKLLLRETEKILAAEKRATAELTKEVKKRDGAIATLQGYLVNHLNNATNLVTTLYNRS</sequence>
<protein>
    <recommendedName>
        <fullName evidence="5">CCDC81 HU domain-containing protein</fullName>
    </recommendedName>
</protein>
<feature type="region of interest" description="Disordered" evidence="2">
    <location>
        <begin position="245"/>
        <end position="287"/>
    </location>
</feature>
<dbReference type="Proteomes" id="UP001497453">
    <property type="component" value="Chromosome 8"/>
</dbReference>
<feature type="compositionally biased region" description="Low complexity" evidence="2">
    <location>
        <begin position="308"/>
        <end position="321"/>
    </location>
</feature>
<evidence type="ECO:0000313" key="4">
    <source>
        <dbReference type="Proteomes" id="UP001497453"/>
    </source>
</evidence>
<accession>A0ABP1E3W0</accession>
<reference evidence="4" key="1">
    <citation type="submission" date="2024-04" db="EMBL/GenBank/DDBJ databases">
        <authorList>
            <person name="Shaw F."/>
            <person name="Minotto A."/>
        </authorList>
    </citation>
    <scope>NUCLEOTIDE SEQUENCE [LARGE SCALE GENOMIC DNA]</scope>
</reference>
<dbReference type="Gene3D" id="1.10.287.1490">
    <property type="match status" value="1"/>
</dbReference>
<evidence type="ECO:0000256" key="1">
    <source>
        <dbReference type="SAM" id="Coils"/>
    </source>
</evidence>
<gene>
    <name evidence="3" type="ORF">GFSPODELE1_LOCUS9856</name>
</gene>
<feature type="compositionally biased region" description="Polar residues" evidence="2">
    <location>
        <begin position="249"/>
        <end position="258"/>
    </location>
</feature>
<feature type="coiled-coil region" evidence="1">
    <location>
        <begin position="368"/>
        <end position="584"/>
    </location>
</feature>
<organism evidence="3 4">
    <name type="scientific">Somion occarium</name>
    <dbReference type="NCBI Taxonomy" id="3059160"/>
    <lineage>
        <taxon>Eukaryota</taxon>
        <taxon>Fungi</taxon>
        <taxon>Dikarya</taxon>
        <taxon>Basidiomycota</taxon>
        <taxon>Agaricomycotina</taxon>
        <taxon>Agaricomycetes</taxon>
        <taxon>Polyporales</taxon>
        <taxon>Cerrenaceae</taxon>
        <taxon>Somion</taxon>
    </lineage>
</organism>
<feature type="region of interest" description="Disordered" evidence="2">
    <location>
        <begin position="299"/>
        <end position="328"/>
    </location>
</feature>
<feature type="region of interest" description="Disordered" evidence="2">
    <location>
        <begin position="200"/>
        <end position="229"/>
    </location>
</feature>